<dbReference type="HOGENOM" id="CLU_2471261_0_0_1"/>
<feature type="region of interest" description="Disordered" evidence="1">
    <location>
        <begin position="46"/>
        <end position="88"/>
    </location>
</feature>
<dbReference type="EMBL" id="JH816438">
    <property type="protein sequence ID" value="EKC35073.1"/>
    <property type="molecule type" value="Genomic_DNA"/>
</dbReference>
<dbReference type="InParanoid" id="K1QMK8"/>
<evidence type="ECO:0000313" key="2">
    <source>
        <dbReference type="EMBL" id="EKC35073.1"/>
    </source>
</evidence>
<protein>
    <submittedName>
        <fullName evidence="2">Uncharacterized protein</fullName>
    </submittedName>
</protein>
<evidence type="ECO:0000256" key="1">
    <source>
        <dbReference type="SAM" id="MobiDB-lite"/>
    </source>
</evidence>
<sequence length="88" mass="9575">MAALPIALYDIVLDIRTDGSFLEYIVNVKSDVDISSARFCEEEFLPEVTTPGQERGGCQEDKQLQPPSPAQQTGGSPERGVALQSYSI</sequence>
<proteinExistence type="predicted"/>
<gene>
    <name evidence="2" type="ORF">CGI_10020518</name>
</gene>
<dbReference type="AlphaFoldDB" id="K1QMK8"/>
<organism evidence="2">
    <name type="scientific">Magallana gigas</name>
    <name type="common">Pacific oyster</name>
    <name type="synonym">Crassostrea gigas</name>
    <dbReference type="NCBI Taxonomy" id="29159"/>
    <lineage>
        <taxon>Eukaryota</taxon>
        <taxon>Metazoa</taxon>
        <taxon>Spiralia</taxon>
        <taxon>Lophotrochozoa</taxon>
        <taxon>Mollusca</taxon>
        <taxon>Bivalvia</taxon>
        <taxon>Autobranchia</taxon>
        <taxon>Pteriomorphia</taxon>
        <taxon>Ostreida</taxon>
        <taxon>Ostreoidea</taxon>
        <taxon>Ostreidae</taxon>
        <taxon>Magallana</taxon>
    </lineage>
</organism>
<reference evidence="2" key="1">
    <citation type="journal article" date="2012" name="Nature">
        <title>The oyster genome reveals stress adaptation and complexity of shell formation.</title>
        <authorList>
            <person name="Zhang G."/>
            <person name="Fang X."/>
            <person name="Guo X."/>
            <person name="Li L."/>
            <person name="Luo R."/>
            <person name="Xu F."/>
            <person name="Yang P."/>
            <person name="Zhang L."/>
            <person name="Wang X."/>
            <person name="Qi H."/>
            <person name="Xiong Z."/>
            <person name="Que H."/>
            <person name="Xie Y."/>
            <person name="Holland P.W."/>
            <person name="Paps J."/>
            <person name="Zhu Y."/>
            <person name="Wu F."/>
            <person name="Chen Y."/>
            <person name="Wang J."/>
            <person name="Peng C."/>
            <person name="Meng J."/>
            <person name="Yang L."/>
            <person name="Liu J."/>
            <person name="Wen B."/>
            <person name="Zhang N."/>
            <person name="Huang Z."/>
            <person name="Zhu Q."/>
            <person name="Feng Y."/>
            <person name="Mount A."/>
            <person name="Hedgecock D."/>
            <person name="Xu Z."/>
            <person name="Liu Y."/>
            <person name="Domazet-Loso T."/>
            <person name="Du Y."/>
            <person name="Sun X."/>
            <person name="Zhang S."/>
            <person name="Liu B."/>
            <person name="Cheng P."/>
            <person name="Jiang X."/>
            <person name="Li J."/>
            <person name="Fan D."/>
            <person name="Wang W."/>
            <person name="Fu W."/>
            <person name="Wang T."/>
            <person name="Wang B."/>
            <person name="Zhang J."/>
            <person name="Peng Z."/>
            <person name="Li Y."/>
            <person name="Li N."/>
            <person name="Wang J."/>
            <person name="Chen M."/>
            <person name="He Y."/>
            <person name="Tan F."/>
            <person name="Song X."/>
            <person name="Zheng Q."/>
            <person name="Huang R."/>
            <person name="Yang H."/>
            <person name="Du X."/>
            <person name="Chen L."/>
            <person name="Yang M."/>
            <person name="Gaffney P.M."/>
            <person name="Wang S."/>
            <person name="Luo L."/>
            <person name="She Z."/>
            <person name="Ming Y."/>
            <person name="Huang W."/>
            <person name="Zhang S."/>
            <person name="Huang B."/>
            <person name="Zhang Y."/>
            <person name="Qu T."/>
            <person name="Ni P."/>
            <person name="Miao G."/>
            <person name="Wang J."/>
            <person name="Wang Q."/>
            <person name="Steinberg C.E."/>
            <person name="Wang H."/>
            <person name="Li N."/>
            <person name="Qian L."/>
            <person name="Zhang G."/>
            <person name="Li Y."/>
            <person name="Yang H."/>
            <person name="Liu X."/>
            <person name="Wang J."/>
            <person name="Yin Y."/>
            <person name="Wang J."/>
        </authorList>
    </citation>
    <scope>NUCLEOTIDE SEQUENCE [LARGE SCALE GENOMIC DNA]</scope>
    <source>
        <strain evidence="2">05x7-T-G4-1.051#20</strain>
    </source>
</reference>
<accession>K1QMK8</accession>
<name>K1QMK8_MAGGI</name>